<dbReference type="Proteomes" id="UP000299102">
    <property type="component" value="Unassembled WGS sequence"/>
</dbReference>
<protein>
    <submittedName>
        <fullName evidence="1">Uncharacterized protein</fullName>
    </submittedName>
</protein>
<dbReference type="AlphaFoldDB" id="A0A4C1XF17"/>
<evidence type="ECO:0000313" key="2">
    <source>
        <dbReference type="Proteomes" id="UP000299102"/>
    </source>
</evidence>
<name>A0A4C1XF17_EUMVA</name>
<accession>A0A4C1XF17</accession>
<organism evidence="1 2">
    <name type="scientific">Eumeta variegata</name>
    <name type="common">Bagworm moth</name>
    <name type="synonym">Eumeta japonica</name>
    <dbReference type="NCBI Taxonomy" id="151549"/>
    <lineage>
        <taxon>Eukaryota</taxon>
        <taxon>Metazoa</taxon>
        <taxon>Ecdysozoa</taxon>
        <taxon>Arthropoda</taxon>
        <taxon>Hexapoda</taxon>
        <taxon>Insecta</taxon>
        <taxon>Pterygota</taxon>
        <taxon>Neoptera</taxon>
        <taxon>Endopterygota</taxon>
        <taxon>Lepidoptera</taxon>
        <taxon>Glossata</taxon>
        <taxon>Ditrysia</taxon>
        <taxon>Tineoidea</taxon>
        <taxon>Psychidae</taxon>
        <taxon>Oiketicinae</taxon>
        <taxon>Eumeta</taxon>
    </lineage>
</organism>
<reference evidence="1 2" key="1">
    <citation type="journal article" date="2019" name="Commun. Biol.">
        <title>The bagworm genome reveals a unique fibroin gene that provides high tensile strength.</title>
        <authorList>
            <person name="Kono N."/>
            <person name="Nakamura H."/>
            <person name="Ohtoshi R."/>
            <person name="Tomita M."/>
            <person name="Numata K."/>
            <person name="Arakawa K."/>
        </authorList>
    </citation>
    <scope>NUCLEOTIDE SEQUENCE [LARGE SCALE GENOMIC DNA]</scope>
</reference>
<keyword evidence="2" id="KW-1185">Reference proteome</keyword>
<evidence type="ECO:0000313" key="1">
    <source>
        <dbReference type="EMBL" id="GBP61044.1"/>
    </source>
</evidence>
<proteinExistence type="predicted"/>
<sequence>MNDGPAAISCDAERGPGEGKIATIIEMREENVEKTHVKVQERHQNRYWNIEQAQDRKVAHHETDETYPRTIFFYFRAANVGFEYYNLAKCVLKTDEDHGCVETFEIYGVTC</sequence>
<comment type="caution">
    <text evidence="1">The sequence shown here is derived from an EMBL/GenBank/DDBJ whole genome shotgun (WGS) entry which is preliminary data.</text>
</comment>
<gene>
    <name evidence="1" type="ORF">EVAR_51176_1</name>
</gene>
<dbReference type="EMBL" id="BGZK01000802">
    <property type="protein sequence ID" value="GBP61044.1"/>
    <property type="molecule type" value="Genomic_DNA"/>
</dbReference>